<proteinExistence type="predicted"/>
<accession>A0A5B8FH99</accession>
<dbReference type="InterPro" id="IPR038670">
    <property type="entry name" value="HslJ-like_sf"/>
</dbReference>
<evidence type="ECO:0000313" key="3">
    <source>
        <dbReference type="Proteomes" id="UP000305888"/>
    </source>
</evidence>
<dbReference type="InterPro" id="IPR005184">
    <property type="entry name" value="DUF306_Meta_HslJ"/>
</dbReference>
<organism evidence="2 3">
    <name type="scientific">Paroceanicella profunda</name>
    <dbReference type="NCBI Taxonomy" id="2579971"/>
    <lineage>
        <taxon>Bacteria</taxon>
        <taxon>Pseudomonadati</taxon>
        <taxon>Pseudomonadota</taxon>
        <taxon>Alphaproteobacteria</taxon>
        <taxon>Rhodobacterales</taxon>
        <taxon>Paracoccaceae</taxon>
        <taxon>Paroceanicella</taxon>
    </lineage>
</organism>
<dbReference type="InterPro" id="IPR053147">
    <property type="entry name" value="Hsp_HslJ-like"/>
</dbReference>
<evidence type="ECO:0000313" key="2">
    <source>
        <dbReference type="EMBL" id="QDL92191.1"/>
    </source>
</evidence>
<dbReference type="Proteomes" id="UP000305888">
    <property type="component" value="Chromosome"/>
</dbReference>
<dbReference type="PANTHER" id="PTHR35535">
    <property type="entry name" value="HEAT SHOCK PROTEIN HSLJ"/>
    <property type="match status" value="1"/>
</dbReference>
<dbReference type="Gene3D" id="2.40.128.270">
    <property type="match status" value="1"/>
</dbReference>
<dbReference type="OrthoDB" id="7777568at2"/>
<name>A0A5B8FH99_9RHOB</name>
<dbReference type="AlphaFoldDB" id="A0A5B8FH99"/>
<reference evidence="2 3" key="1">
    <citation type="submission" date="2019-06" db="EMBL/GenBank/DDBJ databases">
        <title>Genome sequence of Rhodobacteraceae bacterium D4M1.</title>
        <authorList>
            <person name="Cao J."/>
        </authorList>
    </citation>
    <scope>NUCLEOTIDE SEQUENCE [LARGE SCALE GENOMIC DNA]</scope>
    <source>
        <strain evidence="2 3">D4M1</strain>
    </source>
</reference>
<dbReference type="PROSITE" id="PS51257">
    <property type="entry name" value="PROKAR_LIPOPROTEIN"/>
    <property type="match status" value="1"/>
</dbReference>
<dbReference type="RefSeq" id="WP_138572775.1">
    <property type="nucleotide sequence ID" value="NZ_CP040818.1"/>
</dbReference>
<dbReference type="KEGG" id="ppru:FDP22_10635"/>
<feature type="domain" description="DUF306" evidence="1">
    <location>
        <begin position="39"/>
        <end position="138"/>
    </location>
</feature>
<evidence type="ECO:0000259" key="1">
    <source>
        <dbReference type="Pfam" id="PF03724"/>
    </source>
</evidence>
<protein>
    <submittedName>
        <fullName evidence="2">META domain-containing protein</fullName>
    </submittedName>
</protein>
<dbReference type="EMBL" id="CP040818">
    <property type="protein sequence ID" value="QDL92191.1"/>
    <property type="molecule type" value="Genomic_DNA"/>
</dbReference>
<dbReference type="PANTHER" id="PTHR35535:SF1">
    <property type="entry name" value="HEAT SHOCK PROTEIN HSLJ"/>
    <property type="match status" value="1"/>
</dbReference>
<dbReference type="Pfam" id="PF03724">
    <property type="entry name" value="META"/>
    <property type="match status" value="1"/>
</dbReference>
<gene>
    <name evidence="2" type="ORF">FDP22_10635</name>
</gene>
<keyword evidence="3" id="KW-1185">Reference proteome</keyword>
<sequence length="141" mass="14799">MLRSLGLAGLVLFLAACDPQTGTSIGGIGSSAPTIVSAIGDTPWHLVRVGDEDVSGENVVLKMAGGFISGQGPCNVLNANYLGEAPEFRVETLVSTKMMCDRLGLEQRLIDGLMNARNAKVANRRLTITGQDAPTLVFEPA</sequence>